<evidence type="ECO:0000313" key="2">
    <source>
        <dbReference type="Proteomes" id="UP000095605"/>
    </source>
</evidence>
<sequence length="1917" mass="223207">MSQNNYDDLGHYDLRSIIDSIKSNNNNLQKNIILTDYLIQVQNNVINNFVFNKNVDLDNTWDIEESLIQLYNDMYELLKFFIENQHSKDKDLPESHVRLIISDRSINIYSKTFLLILQELYRFIPIKTFDIFMILCNIFNEDKIPNVNQQKFKVNSKKYESSKLKLACIDLMNQIIIKFADEDKKYQTLFPTILQNIFKHLKNHELLDSSFLTNLLMFLRNINNRYDISRDYCNKFQKYFNKYLFENNCDDEIIQGLIFDNYFMVLIDHKQMNEVKLVEDILKKLALLKFDFRHSSNLANAIANTLIYYNVKKNNQLIVDNVLEIYSRLITDNLESRLGLITTFESMQIYFEYMILAEGKVTEVNIRDRLFDIIKKFIDMSLPYIEINSVVSFSLFLELFKKSIFDNIISKYLSKNQLLQILNNLMSNHYIVDRLESLNFTLFYLNFSHKCIKILKNDIVDESLIDKIEKKLLNLSKESTIFQIRVNSNIILRDLFKNVGNETNSKISPIINESFNVINKSLLMIDINQFNFSKIHGNALIVSNLSSIVIGEQSSILKILVTLVNFLKNTSNNLIINGKISYYKILISWLVIIGLLNNLDRVTIEILSLQRNQLILLWNNLFLSSSFGMSIDNEDELYKFLEVQYHSLTAMLNFVKNYHLTDTELRQINKILVKICNFKYNIGGKIVDNLLLQIELKVFMIYRTLLKQYNYDFNNNSLLLVLTKNISSVDVFEDKNKNILKDFLKESKNTVTEGNEHDSLETLLKMNDSYAFGLTSLVTYKGVSINSEEASTSFFYYDNNEHNFNSFYKHMILSPFVESYYNDHLRILSSHMSLKGKKITTEIIDNSLLLLIDSFSKLNPTIQLSLLQNLHTNVTSKNIIKERLHAAHINVLVMIHSILCKSYLSKFEDEVHNLLLRILCDIENIGPIENYSIVLIGESTAMLNFNKYLNSNEGAKDHFKRNIDDIVQKLISEDQDLRKLSLVELGCTIQLNILHDKNIDELKDIIKLILDIGFDVNNLDVLKWVLISISNVVGNVAMKFESEIVEGISNMILNVLINVFNQEILTLCTKLWKKFVNAIEPQDENANMIKMINSVIVNQWNCESLITALEIEDIHVNTYNVDMLLNLCLKYMYSNMINVISNTNDTPIFKINDMFELTSCNNEFIYRVLDYCVKRVQNDNVFDTYLIALHYFNISDSTIAEYFREYFSKKDKLTLLLQIFHKNVDYFYGVISKKTMYYFSRLGLEANINKSFESDNSSVLSSFKLTIMETILLQIKSTSKQSLDQNTIDSIIDMSYTICLNYLKDSTLSVLALEILIHTLALLDRKELFNNKQSSQLIAISVLFYENKFSNVSQMCKLFEFIRAVLIRVSKVNDDMKKILNESLDTCTNQSQETLEYILDHQSSQNLNSYNAFEKSNGTLTQLPFKNIKIFNNGDFKNLAHQVLIAWNVFIKHNLDGVMDESLCVNASKVLLLSVVYIKEKVIHQVKRQTDSSSIEYLNDNDDDFIEVISCFVNILYNKPEIVDIVKSKGDVNIQLKQVNDTTFEFTEFQKMIYCCYVGCLIYINKNIDNKYKVSEALRILELILSFKNNWNIFVDEGTHVHEELISLFNTILKRGDDYDKSIFDMLQNVSLILINDASFLDMVYDYLGVITLVLQKYIPLISSGKRDLYQSFTSKDYELIQNILTFLVMFIEKLQNESMKQDLSLSVLNYLAKVINGVENLNYYFASIIDALSLLLAMDPKISEQFWRIVRDKVDVEDVLLEGNYLKIMSVFISSVPNLSFNVEKFVDRLFKKCTNEELVKVVFGSLNKHEGSNTTLDVVYKMGCKELLKMIDSYKKKDTIILLKFNYLMEKISNPGSHKLILMFYSKVMIQVEDDSAAKSVVKDYLLRLFEKDEDKLNDIVSSYSNEDMDYSFLL</sequence>
<protein>
    <submittedName>
        <fullName evidence="1">AP-1 accessory protein LAA1</fullName>
    </submittedName>
</protein>
<name>A0A1E5RXM0_9ASCO</name>
<proteinExistence type="predicted"/>
<dbReference type="EMBL" id="LPNL01000002">
    <property type="protein sequence ID" value="OEJ91579.1"/>
    <property type="molecule type" value="Genomic_DNA"/>
</dbReference>
<dbReference type="Proteomes" id="UP000095605">
    <property type="component" value="Unassembled WGS sequence"/>
</dbReference>
<accession>A0A1E5RXM0</accession>
<reference evidence="2" key="1">
    <citation type="journal article" date="2016" name="Genome Announc.">
        <title>Genome sequences of three species of Hanseniaspora isolated from spontaneous wine fermentations.</title>
        <authorList>
            <person name="Sternes P.R."/>
            <person name="Lee D."/>
            <person name="Kutyna D.R."/>
            <person name="Borneman A.R."/>
        </authorList>
    </citation>
    <scope>NUCLEOTIDE SEQUENCE [LARGE SCALE GENOMIC DNA]</scope>
    <source>
        <strain evidence="2">AWRI3578</strain>
    </source>
</reference>
<dbReference type="OrthoDB" id="192608at2759"/>
<organism evidence="1 2">
    <name type="scientific">Hanseniaspora opuntiae</name>
    <dbReference type="NCBI Taxonomy" id="211096"/>
    <lineage>
        <taxon>Eukaryota</taxon>
        <taxon>Fungi</taxon>
        <taxon>Dikarya</taxon>
        <taxon>Ascomycota</taxon>
        <taxon>Saccharomycotina</taxon>
        <taxon>Saccharomycetes</taxon>
        <taxon>Saccharomycodales</taxon>
        <taxon>Saccharomycodaceae</taxon>
        <taxon>Hanseniaspora</taxon>
    </lineage>
</organism>
<evidence type="ECO:0000313" key="1">
    <source>
        <dbReference type="EMBL" id="OEJ91579.1"/>
    </source>
</evidence>
<gene>
    <name evidence="1" type="ORF">AWRI3578_g237</name>
</gene>
<comment type="caution">
    <text evidence="1">The sequence shown here is derived from an EMBL/GenBank/DDBJ whole genome shotgun (WGS) entry which is preliminary data.</text>
</comment>
<keyword evidence="2" id="KW-1185">Reference proteome</keyword>